<dbReference type="OrthoDB" id="25620at2759"/>
<keyword evidence="2" id="KW-1185">Reference proteome</keyword>
<proteinExistence type="predicted"/>
<sequence>DHALNILLASDEFELHNLTECAQDHIIKYHSSWIASNLLILIRIVSHNDHFKKLRIHVLRLICRSPLILFESEDFLTLDEDALKYKWGIANSEVDQDPTNWTAQDFAAFRECVARCIPLVRFFQMSSNDYYIKVRKVFKKVIPEEIDELVLQYHLNPGT</sequence>
<accession>A0A9N9KG03</accession>
<protein>
    <submittedName>
        <fullName evidence="1">13615_t:CDS:1</fullName>
    </submittedName>
</protein>
<feature type="non-terminal residue" evidence="1">
    <location>
        <position position="1"/>
    </location>
</feature>
<reference evidence="1" key="1">
    <citation type="submission" date="2021-06" db="EMBL/GenBank/DDBJ databases">
        <authorList>
            <person name="Kallberg Y."/>
            <person name="Tangrot J."/>
            <person name="Rosling A."/>
        </authorList>
    </citation>
    <scope>NUCLEOTIDE SEQUENCE</scope>
    <source>
        <strain evidence="1">MA453B</strain>
    </source>
</reference>
<gene>
    <name evidence="1" type="ORF">DERYTH_LOCUS28104</name>
</gene>
<evidence type="ECO:0000313" key="1">
    <source>
        <dbReference type="EMBL" id="CAG8826556.1"/>
    </source>
</evidence>
<evidence type="ECO:0000313" key="2">
    <source>
        <dbReference type="Proteomes" id="UP000789405"/>
    </source>
</evidence>
<dbReference type="EMBL" id="CAJVPY010068204">
    <property type="protein sequence ID" value="CAG8826556.1"/>
    <property type="molecule type" value="Genomic_DNA"/>
</dbReference>
<name>A0A9N9KG03_9GLOM</name>
<dbReference type="AlphaFoldDB" id="A0A9N9KG03"/>
<feature type="non-terminal residue" evidence="1">
    <location>
        <position position="159"/>
    </location>
</feature>
<organism evidence="1 2">
    <name type="scientific">Dentiscutata erythropus</name>
    <dbReference type="NCBI Taxonomy" id="1348616"/>
    <lineage>
        <taxon>Eukaryota</taxon>
        <taxon>Fungi</taxon>
        <taxon>Fungi incertae sedis</taxon>
        <taxon>Mucoromycota</taxon>
        <taxon>Glomeromycotina</taxon>
        <taxon>Glomeromycetes</taxon>
        <taxon>Diversisporales</taxon>
        <taxon>Gigasporaceae</taxon>
        <taxon>Dentiscutata</taxon>
    </lineage>
</organism>
<comment type="caution">
    <text evidence="1">The sequence shown here is derived from an EMBL/GenBank/DDBJ whole genome shotgun (WGS) entry which is preliminary data.</text>
</comment>
<dbReference type="Proteomes" id="UP000789405">
    <property type="component" value="Unassembled WGS sequence"/>
</dbReference>